<evidence type="ECO:0000256" key="1">
    <source>
        <dbReference type="SAM" id="MobiDB-lite"/>
    </source>
</evidence>
<dbReference type="AlphaFoldDB" id="A0A9D4MCG6"/>
<accession>A0A9D4MCG6</accession>
<evidence type="ECO:0000313" key="2">
    <source>
        <dbReference type="EMBL" id="KAH3873726.1"/>
    </source>
</evidence>
<feature type="compositionally biased region" description="Low complexity" evidence="1">
    <location>
        <begin position="48"/>
        <end position="76"/>
    </location>
</feature>
<feature type="region of interest" description="Disordered" evidence="1">
    <location>
        <begin position="13"/>
        <end position="89"/>
    </location>
</feature>
<gene>
    <name evidence="2" type="ORF">DPMN_036963</name>
</gene>
<dbReference type="EMBL" id="JAIWYP010000002">
    <property type="protein sequence ID" value="KAH3873726.1"/>
    <property type="molecule type" value="Genomic_DNA"/>
</dbReference>
<reference evidence="2" key="1">
    <citation type="journal article" date="2019" name="bioRxiv">
        <title>The Genome of the Zebra Mussel, Dreissena polymorpha: A Resource for Invasive Species Research.</title>
        <authorList>
            <person name="McCartney M.A."/>
            <person name="Auch B."/>
            <person name="Kono T."/>
            <person name="Mallez S."/>
            <person name="Zhang Y."/>
            <person name="Obille A."/>
            <person name="Becker A."/>
            <person name="Abrahante J.E."/>
            <person name="Garbe J."/>
            <person name="Badalamenti J.P."/>
            <person name="Herman A."/>
            <person name="Mangelson H."/>
            <person name="Liachko I."/>
            <person name="Sullivan S."/>
            <person name="Sone E.D."/>
            <person name="Koren S."/>
            <person name="Silverstein K.A.T."/>
            <person name="Beckman K.B."/>
            <person name="Gohl D.M."/>
        </authorList>
    </citation>
    <scope>NUCLEOTIDE SEQUENCE</scope>
    <source>
        <strain evidence="2">Duluth1</strain>
        <tissue evidence="2">Whole animal</tissue>
    </source>
</reference>
<evidence type="ECO:0000313" key="3">
    <source>
        <dbReference type="Proteomes" id="UP000828390"/>
    </source>
</evidence>
<dbReference type="Proteomes" id="UP000828390">
    <property type="component" value="Unassembled WGS sequence"/>
</dbReference>
<keyword evidence="3" id="KW-1185">Reference proteome</keyword>
<reference evidence="2" key="2">
    <citation type="submission" date="2020-11" db="EMBL/GenBank/DDBJ databases">
        <authorList>
            <person name="McCartney M.A."/>
            <person name="Auch B."/>
            <person name="Kono T."/>
            <person name="Mallez S."/>
            <person name="Becker A."/>
            <person name="Gohl D.M."/>
            <person name="Silverstein K.A.T."/>
            <person name="Koren S."/>
            <person name="Bechman K.B."/>
            <person name="Herman A."/>
            <person name="Abrahante J.E."/>
            <person name="Garbe J."/>
        </authorList>
    </citation>
    <scope>NUCLEOTIDE SEQUENCE</scope>
    <source>
        <strain evidence="2">Duluth1</strain>
        <tissue evidence="2">Whole animal</tissue>
    </source>
</reference>
<sequence>MYGIGEPLEADFPVLVKNRFEPLDQEDSNSEEDSEEDMPVVDTDAKSKATTNKSKATASQSKATTSQSKVSTKATTCSVGKKAQKRKLWSVEEQAAVERHLGKYLHTSKLPGRD</sequence>
<name>A0A9D4MCG6_DREPO</name>
<feature type="compositionally biased region" description="Acidic residues" evidence="1">
    <location>
        <begin position="23"/>
        <end position="39"/>
    </location>
</feature>
<proteinExistence type="predicted"/>
<comment type="caution">
    <text evidence="2">The sequence shown here is derived from an EMBL/GenBank/DDBJ whole genome shotgun (WGS) entry which is preliminary data.</text>
</comment>
<protein>
    <submittedName>
        <fullName evidence="2">Uncharacterized protein</fullName>
    </submittedName>
</protein>
<organism evidence="2 3">
    <name type="scientific">Dreissena polymorpha</name>
    <name type="common">Zebra mussel</name>
    <name type="synonym">Mytilus polymorpha</name>
    <dbReference type="NCBI Taxonomy" id="45954"/>
    <lineage>
        <taxon>Eukaryota</taxon>
        <taxon>Metazoa</taxon>
        <taxon>Spiralia</taxon>
        <taxon>Lophotrochozoa</taxon>
        <taxon>Mollusca</taxon>
        <taxon>Bivalvia</taxon>
        <taxon>Autobranchia</taxon>
        <taxon>Heteroconchia</taxon>
        <taxon>Euheterodonta</taxon>
        <taxon>Imparidentia</taxon>
        <taxon>Neoheterodontei</taxon>
        <taxon>Myida</taxon>
        <taxon>Dreissenoidea</taxon>
        <taxon>Dreissenidae</taxon>
        <taxon>Dreissena</taxon>
    </lineage>
</organism>